<sequence length="154" mass="18979">MKIIFGAKFANNSKMKKISLGNIYLEMIKTQTFHLRRRSSYDPIDHFAQFLWAHNTRYPDRIDKYNNIHDMEWVQKYLRQNPRSFFPFHLVWNENFAAIKIQSYMRGYWVRKQENIQEVRKFWKQLKDENKSSGTSLSRRFYTIDEDYKSQFEK</sequence>
<reference evidence="1 2" key="1">
    <citation type="submission" date="2023-03" db="EMBL/GenBank/DDBJ databases">
        <title>Genome insight into feeding habits of ladybird beetles.</title>
        <authorList>
            <person name="Li H.-S."/>
            <person name="Huang Y.-H."/>
            <person name="Pang H."/>
        </authorList>
    </citation>
    <scope>NUCLEOTIDE SEQUENCE [LARGE SCALE GENOMIC DNA]</scope>
    <source>
        <strain evidence="1">SYSU_2023b</strain>
        <tissue evidence="1">Whole body</tissue>
    </source>
</reference>
<evidence type="ECO:0000313" key="2">
    <source>
        <dbReference type="Proteomes" id="UP001431783"/>
    </source>
</evidence>
<evidence type="ECO:0000313" key="1">
    <source>
        <dbReference type="EMBL" id="KAK9882048.1"/>
    </source>
</evidence>
<dbReference type="InterPro" id="IPR043408">
    <property type="entry name" value="IQCK"/>
</dbReference>
<dbReference type="AlphaFoldDB" id="A0AAW1UNF3"/>
<gene>
    <name evidence="1" type="ORF">WA026_018898</name>
</gene>
<dbReference type="Pfam" id="PF00612">
    <property type="entry name" value="IQ"/>
    <property type="match status" value="1"/>
</dbReference>
<proteinExistence type="predicted"/>
<dbReference type="InterPro" id="IPR000048">
    <property type="entry name" value="IQ_motif_EF-hand-BS"/>
</dbReference>
<comment type="caution">
    <text evidence="1">The sequence shown here is derived from an EMBL/GenBank/DDBJ whole genome shotgun (WGS) entry which is preliminary data.</text>
</comment>
<keyword evidence="2" id="KW-1185">Reference proteome</keyword>
<dbReference type="PROSITE" id="PS50096">
    <property type="entry name" value="IQ"/>
    <property type="match status" value="1"/>
</dbReference>
<dbReference type="PANTHER" id="PTHR34927">
    <property type="entry name" value="IQ DOMAIN-CONTAINING PROTEIN K"/>
    <property type="match status" value="1"/>
</dbReference>
<dbReference type="EMBL" id="JARQZJ010000072">
    <property type="protein sequence ID" value="KAK9882048.1"/>
    <property type="molecule type" value="Genomic_DNA"/>
</dbReference>
<accession>A0AAW1UNF3</accession>
<dbReference type="Proteomes" id="UP001431783">
    <property type="component" value="Unassembled WGS sequence"/>
</dbReference>
<protein>
    <submittedName>
        <fullName evidence="1">Uncharacterized protein</fullName>
    </submittedName>
</protein>
<organism evidence="1 2">
    <name type="scientific">Henosepilachna vigintioctopunctata</name>
    <dbReference type="NCBI Taxonomy" id="420089"/>
    <lineage>
        <taxon>Eukaryota</taxon>
        <taxon>Metazoa</taxon>
        <taxon>Ecdysozoa</taxon>
        <taxon>Arthropoda</taxon>
        <taxon>Hexapoda</taxon>
        <taxon>Insecta</taxon>
        <taxon>Pterygota</taxon>
        <taxon>Neoptera</taxon>
        <taxon>Endopterygota</taxon>
        <taxon>Coleoptera</taxon>
        <taxon>Polyphaga</taxon>
        <taxon>Cucujiformia</taxon>
        <taxon>Coccinelloidea</taxon>
        <taxon>Coccinellidae</taxon>
        <taxon>Epilachninae</taxon>
        <taxon>Epilachnini</taxon>
        <taxon>Henosepilachna</taxon>
    </lineage>
</organism>
<dbReference type="PANTHER" id="PTHR34927:SF1">
    <property type="entry name" value="IQ DOMAIN-CONTAINING PROTEIN K"/>
    <property type="match status" value="1"/>
</dbReference>
<name>A0AAW1UNF3_9CUCU</name>
<dbReference type="CDD" id="cd23767">
    <property type="entry name" value="IQCD"/>
    <property type="match status" value="1"/>
</dbReference>